<dbReference type="PANTHER" id="PTHR13887:SF14">
    <property type="entry name" value="DISULFIDE BOND FORMATION PROTEIN D"/>
    <property type="match status" value="1"/>
</dbReference>
<dbReference type="PROSITE" id="PS51257">
    <property type="entry name" value="PROKAR_LIPOPROTEIN"/>
    <property type="match status" value="1"/>
</dbReference>
<evidence type="ECO:0000256" key="3">
    <source>
        <dbReference type="ARBA" id="ARBA00023002"/>
    </source>
</evidence>
<evidence type="ECO:0000256" key="6">
    <source>
        <dbReference type="SAM" id="SignalP"/>
    </source>
</evidence>
<sequence length="204" mass="23070">MMFFRKNNLFVALLATLFMVGCQSSDTDAQSADAAADDPNKVVLTEYSDYQCPACAYYHPIVEKIKNEMGDKVEVQLRFFPLNGHRYSALAARAAQAAKNQDKFYEMHALLFENQQQWSQASNPVTAIVNFARELELDLNQFTEDLNAGETQKIVMEQKQEGADMGVNSTPTFYLDGEEVEPLPKTYEEFKAQIEERLANKQGS</sequence>
<evidence type="ECO:0000259" key="7">
    <source>
        <dbReference type="PROSITE" id="PS51352"/>
    </source>
</evidence>
<comment type="caution">
    <text evidence="8">The sequence shown here is derived from an EMBL/GenBank/DDBJ whole genome shotgun (WGS) entry which is preliminary data.</text>
</comment>
<dbReference type="Gene3D" id="3.40.30.10">
    <property type="entry name" value="Glutaredoxin"/>
    <property type="match status" value="1"/>
</dbReference>
<dbReference type="SUPFAM" id="SSF52833">
    <property type="entry name" value="Thioredoxin-like"/>
    <property type="match status" value="1"/>
</dbReference>
<dbReference type="InterPro" id="IPR036249">
    <property type="entry name" value="Thioredoxin-like_sf"/>
</dbReference>
<dbReference type="InterPro" id="IPR012336">
    <property type="entry name" value="Thioredoxin-like_fold"/>
</dbReference>
<dbReference type="PROSITE" id="PS51352">
    <property type="entry name" value="THIOREDOXIN_2"/>
    <property type="match status" value="1"/>
</dbReference>
<evidence type="ECO:0000256" key="2">
    <source>
        <dbReference type="ARBA" id="ARBA00022729"/>
    </source>
</evidence>
<dbReference type="EMBL" id="JAGGJA010000005">
    <property type="protein sequence ID" value="MCW9706954.1"/>
    <property type="molecule type" value="Genomic_DNA"/>
</dbReference>
<proteinExistence type="inferred from homology"/>
<keyword evidence="2 6" id="KW-0732">Signal</keyword>
<dbReference type="RefSeq" id="WP_265765709.1">
    <property type="nucleotide sequence ID" value="NZ_JAGGJA010000005.1"/>
</dbReference>
<dbReference type="Proteomes" id="UP001207918">
    <property type="component" value="Unassembled WGS sequence"/>
</dbReference>
<evidence type="ECO:0000256" key="4">
    <source>
        <dbReference type="ARBA" id="ARBA00023157"/>
    </source>
</evidence>
<evidence type="ECO:0000313" key="8">
    <source>
        <dbReference type="EMBL" id="MCW9706954.1"/>
    </source>
</evidence>
<name>A0ABT3PLX8_9BACT</name>
<organism evidence="8 9">
    <name type="scientific">Fodinibius salsisoli</name>
    <dbReference type="NCBI Taxonomy" id="2820877"/>
    <lineage>
        <taxon>Bacteria</taxon>
        <taxon>Pseudomonadati</taxon>
        <taxon>Balneolota</taxon>
        <taxon>Balneolia</taxon>
        <taxon>Balneolales</taxon>
        <taxon>Balneolaceae</taxon>
        <taxon>Fodinibius</taxon>
    </lineage>
</organism>
<feature type="signal peptide" evidence="6">
    <location>
        <begin position="1"/>
        <end position="24"/>
    </location>
</feature>
<evidence type="ECO:0000256" key="1">
    <source>
        <dbReference type="ARBA" id="ARBA00005791"/>
    </source>
</evidence>
<feature type="domain" description="Thioredoxin" evidence="7">
    <location>
        <begin position="9"/>
        <end position="199"/>
    </location>
</feature>
<dbReference type="PANTHER" id="PTHR13887">
    <property type="entry name" value="GLUTATHIONE S-TRANSFERASE KAPPA"/>
    <property type="match status" value="1"/>
</dbReference>
<reference evidence="8 9" key="1">
    <citation type="submission" date="2021-03" db="EMBL/GenBank/DDBJ databases">
        <title>Aliifodinibius sp. nov., a new bacterium isolated from saline soil.</title>
        <authorList>
            <person name="Galisteo C."/>
            <person name="De La Haba R."/>
            <person name="Sanchez-Porro C."/>
            <person name="Ventosa A."/>
        </authorList>
    </citation>
    <scope>NUCLEOTIDE SEQUENCE [LARGE SCALE GENOMIC DNA]</scope>
    <source>
        <strain evidence="8 9">1BSP15-2V2</strain>
    </source>
</reference>
<gene>
    <name evidence="8" type="ORF">J6I44_08805</name>
</gene>
<dbReference type="Pfam" id="PF13462">
    <property type="entry name" value="Thioredoxin_4"/>
    <property type="match status" value="1"/>
</dbReference>
<keyword evidence="3" id="KW-0560">Oxidoreductase</keyword>
<keyword evidence="5" id="KW-0676">Redox-active center</keyword>
<dbReference type="InterPro" id="IPR013766">
    <property type="entry name" value="Thioredoxin_domain"/>
</dbReference>
<evidence type="ECO:0000256" key="5">
    <source>
        <dbReference type="ARBA" id="ARBA00023284"/>
    </source>
</evidence>
<keyword evidence="9" id="KW-1185">Reference proteome</keyword>
<keyword evidence="4" id="KW-1015">Disulfide bond</keyword>
<comment type="similarity">
    <text evidence="1">Belongs to the thioredoxin family. DsbA subfamily.</text>
</comment>
<evidence type="ECO:0000313" key="9">
    <source>
        <dbReference type="Proteomes" id="UP001207918"/>
    </source>
</evidence>
<protein>
    <submittedName>
        <fullName evidence="8">Thioredoxin domain-containing protein</fullName>
    </submittedName>
</protein>
<accession>A0ABT3PLX8</accession>
<feature type="chain" id="PRO_5045447031" evidence="6">
    <location>
        <begin position="25"/>
        <end position="204"/>
    </location>
</feature>